<dbReference type="GO" id="GO:0016787">
    <property type="term" value="F:hydrolase activity"/>
    <property type="evidence" value="ECO:0007669"/>
    <property type="project" value="UniProtKB-KW"/>
</dbReference>
<dbReference type="RefSeq" id="WP_182631628.1">
    <property type="nucleotide sequence ID" value="NZ_JAALDM010000067.1"/>
</dbReference>
<keyword evidence="3" id="KW-0378">Hydrolase</keyword>
<sequence>MTPAPELRTTEERPSYASTPTRTVQAGGKDFAYRELGTGSGVPVVFFHHLAATLDNWDPRVIDALALRHRVIAFDQPGVGASTGTAQRTVHAMAEDAHDFLRALGLEQVDVVGFSLGGMVAQVLALTRPTVVRRLVLAGTGPAGGRGIDAVPQVTYRAMLRGALARTDPKEYLFFNRDAAGRQAAREFTTRLKERTTDRDTPITVTVFRAQLAAIKAWSRAAPSDLSRLTHPTLVVNGDHDKMVASILSEDLHRRVPDSRLVIYPNSGHGAIFQHNDQFAREVLTHLANPTTSPGRTP</sequence>
<protein>
    <submittedName>
        <fullName evidence="3">Alpha/beta fold hydrolase</fullName>
    </submittedName>
</protein>
<name>A0ABV5JNR5_9ACTN</name>
<dbReference type="SUPFAM" id="SSF53474">
    <property type="entry name" value="alpha/beta-Hydrolases"/>
    <property type="match status" value="1"/>
</dbReference>
<comment type="caution">
    <text evidence="3">The sequence shown here is derived from an EMBL/GenBank/DDBJ whole genome shotgun (WGS) entry which is preliminary data.</text>
</comment>
<evidence type="ECO:0000313" key="4">
    <source>
        <dbReference type="Proteomes" id="UP001589700"/>
    </source>
</evidence>
<dbReference type="Pfam" id="PF00561">
    <property type="entry name" value="Abhydrolase_1"/>
    <property type="match status" value="1"/>
</dbReference>
<dbReference type="EMBL" id="JBHMDY010000004">
    <property type="protein sequence ID" value="MFB9259377.1"/>
    <property type="molecule type" value="Genomic_DNA"/>
</dbReference>
<proteinExistence type="predicted"/>
<dbReference type="PANTHER" id="PTHR43433:SF1">
    <property type="entry name" value="BLL5160 PROTEIN"/>
    <property type="match status" value="1"/>
</dbReference>
<feature type="domain" description="AB hydrolase-1" evidence="2">
    <location>
        <begin position="43"/>
        <end position="275"/>
    </location>
</feature>
<feature type="region of interest" description="Disordered" evidence="1">
    <location>
        <begin position="1"/>
        <end position="23"/>
    </location>
</feature>
<reference evidence="3 4" key="1">
    <citation type="submission" date="2024-09" db="EMBL/GenBank/DDBJ databases">
        <authorList>
            <person name="Sun Q."/>
            <person name="Mori K."/>
        </authorList>
    </citation>
    <scope>NUCLEOTIDE SEQUENCE [LARGE SCALE GENOMIC DNA]</scope>
    <source>
        <strain evidence="3 4">CCM 7659</strain>
    </source>
</reference>
<dbReference type="PANTHER" id="PTHR43433">
    <property type="entry name" value="HYDROLASE, ALPHA/BETA FOLD FAMILY PROTEIN"/>
    <property type="match status" value="1"/>
</dbReference>
<evidence type="ECO:0000259" key="2">
    <source>
        <dbReference type="Pfam" id="PF00561"/>
    </source>
</evidence>
<evidence type="ECO:0000256" key="1">
    <source>
        <dbReference type="SAM" id="MobiDB-lite"/>
    </source>
</evidence>
<organism evidence="3 4">
    <name type="scientific">Dietzia aerolata</name>
    <dbReference type="NCBI Taxonomy" id="595984"/>
    <lineage>
        <taxon>Bacteria</taxon>
        <taxon>Bacillati</taxon>
        <taxon>Actinomycetota</taxon>
        <taxon>Actinomycetes</taxon>
        <taxon>Mycobacteriales</taxon>
        <taxon>Dietziaceae</taxon>
        <taxon>Dietzia</taxon>
    </lineage>
</organism>
<keyword evidence="4" id="KW-1185">Reference proteome</keyword>
<gene>
    <name evidence="3" type="ORF">ACFFVD_06130</name>
</gene>
<evidence type="ECO:0000313" key="3">
    <source>
        <dbReference type="EMBL" id="MFB9259377.1"/>
    </source>
</evidence>
<dbReference type="PRINTS" id="PR00111">
    <property type="entry name" value="ABHYDROLASE"/>
</dbReference>
<dbReference type="InterPro" id="IPR050471">
    <property type="entry name" value="AB_hydrolase"/>
</dbReference>
<dbReference type="InterPro" id="IPR029058">
    <property type="entry name" value="AB_hydrolase_fold"/>
</dbReference>
<dbReference type="Proteomes" id="UP001589700">
    <property type="component" value="Unassembled WGS sequence"/>
</dbReference>
<dbReference type="InterPro" id="IPR000073">
    <property type="entry name" value="AB_hydrolase_1"/>
</dbReference>
<dbReference type="Gene3D" id="3.40.50.1820">
    <property type="entry name" value="alpha/beta hydrolase"/>
    <property type="match status" value="1"/>
</dbReference>
<accession>A0ABV5JNR5</accession>